<dbReference type="OrthoDB" id="5404004at2759"/>
<feature type="compositionally biased region" description="Low complexity" evidence="1">
    <location>
        <begin position="361"/>
        <end position="372"/>
    </location>
</feature>
<protein>
    <submittedName>
        <fullName evidence="2">Uncharacterized protein</fullName>
    </submittedName>
</protein>
<dbReference type="InParanoid" id="B8MP43"/>
<feature type="region of interest" description="Disordered" evidence="1">
    <location>
        <begin position="1"/>
        <end position="62"/>
    </location>
</feature>
<dbReference type="GeneID" id="8098717"/>
<feature type="region of interest" description="Disordered" evidence="1">
    <location>
        <begin position="184"/>
        <end position="209"/>
    </location>
</feature>
<accession>B8MP43</accession>
<dbReference type="PhylomeDB" id="B8MP43"/>
<name>B8MP43_TALSN</name>
<dbReference type="VEuPathDB" id="FungiDB:TSTA_104960"/>
<evidence type="ECO:0000313" key="2">
    <source>
        <dbReference type="EMBL" id="EED14282.1"/>
    </source>
</evidence>
<feature type="compositionally biased region" description="Polar residues" evidence="1">
    <location>
        <begin position="8"/>
        <end position="20"/>
    </location>
</feature>
<gene>
    <name evidence="2" type="ORF">TSTA_104960</name>
</gene>
<feature type="compositionally biased region" description="Polar residues" evidence="1">
    <location>
        <begin position="184"/>
        <end position="201"/>
    </location>
</feature>
<evidence type="ECO:0000313" key="3">
    <source>
        <dbReference type="Proteomes" id="UP000001745"/>
    </source>
</evidence>
<dbReference type="Proteomes" id="UP000001745">
    <property type="component" value="Unassembled WGS sequence"/>
</dbReference>
<feature type="region of interest" description="Disordered" evidence="1">
    <location>
        <begin position="275"/>
        <end position="384"/>
    </location>
</feature>
<dbReference type="AlphaFoldDB" id="B8MP43"/>
<keyword evidence="3" id="KW-1185">Reference proteome</keyword>
<dbReference type="OMA" id="HRHGNSQ"/>
<reference evidence="3" key="1">
    <citation type="journal article" date="2015" name="Genome Announc.">
        <title>Genome sequence of the AIDS-associated pathogen Penicillium marneffei (ATCC18224) and its near taxonomic relative Talaromyces stipitatus (ATCC10500).</title>
        <authorList>
            <person name="Nierman W.C."/>
            <person name="Fedorova-Abrams N.D."/>
            <person name="Andrianopoulos A."/>
        </authorList>
    </citation>
    <scope>NUCLEOTIDE SEQUENCE [LARGE SCALE GENOMIC DNA]</scope>
    <source>
        <strain evidence="3">ATCC 10500 / CBS 375.48 / QM 6759 / NRRL 1006</strain>
    </source>
</reference>
<feature type="compositionally biased region" description="Pro residues" evidence="1">
    <location>
        <begin position="500"/>
        <end position="511"/>
    </location>
</feature>
<sequence length="680" mass="73508">MGIFGRSRANTTNEISQPVLTFSDAAPRDDLQSLRRVGSSRPRQGEKPTGASINARGMRQKPQKNGIHAFDFTVTQPPEGPLTVDETSGFNGNGIDSNTIGIALGSPSMVPPSQYRPPEWAGVSTPSEREDVVTTIVAAQGSLRRKPSKWKKLGGMLKGRQNNDGKQSVAAREGFYQLSMKNNQEDTSSPFVRQSQFPTYNTDDEKRPIVSMSPQFSDRWEDIQQPTPTDSLLAVNIPKVEMERYSVMFRSVLGEKPSSNLLTRRNQALNQLQVNGKEPGLHEPQKPQRRVTSPSTNRESTSTLFPGDPQNSAIANGLSKTTDTRGLAPRSPVRSNTFPRVAKNHHHENSLTVPDFTPALSTGTSSRFSYSSAEPSPIHFNGPITTARDYIDGKNEPAWEMITTRKSSSVSPEDITPGAEASGKSTLTPTMTTPLIAQDQVEVGLKAEPTTKPSITVLPQRKASLPAYADRAKLKVRNSSNSSNKISGNITPPANETNGHPPPTRAPPSPPRFQLQRSQTVPLPLNITKRSSTTNLLHTSTDSFDNDNAAGIISPSLFSQTPVSQAPSPFIPQTPQTIEISIARSVSVSKRIIPRQTLVPLGPANPQHFNFGANENERFGELRPKRVPVVIDVGPPPPAASGTKDSDTGSNTAEGQSEGGGGGSPGHRHQKSEHIVIESA</sequence>
<feature type="region of interest" description="Disordered" evidence="1">
    <location>
        <begin position="405"/>
        <end position="430"/>
    </location>
</feature>
<feature type="region of interest" description="Disordered" evidence="1">
    <location>
        <begin position="471"/>
        <end position="516"/>
    </location>
</feature>
<dbReference type="eggNOG" id="ENOG502SD0J">
    <property type="taxonomic scope" value="Eukaryota"/>
</dbReference>
<dbReference type="HOGENOM" id="CLU_463203_0_0_1"/>
<feature type="compositionally biased region" description="Polar residues" evidence="1">
    <location>
        <begin position="485"/>
        <end position="498"/>
    </location>
</feature>
<dbReference type="STRING" id="441959.B8MP43"/>
<proteinExistence type="predicted"/>
<dbReference type="RefSeq" id="XP_002486520.1">
    <property type="nucleotide sequence ID" value="XM_002486475.1"/>
</dbReference>
<feature type="region of interest" description="Disordered" evidence="1">
    <location>
        <begin position="629"/>
        <end position="680"/>
    </location>
</feature>
<organism evidence="2 3">
    <name type="scientific">Talaromyces stipitatus (strain ATCC 10500 / CBS 375.48 / QM 6759 / NRRL 1006)</name>
    <name type="common">Penicillium stipitatum</name>
    <dbReference type="NCBI Taxonomy" id="441959"/>
    <lineage>
        <taxon>Eukaryota</taxon>
        <taxon>Fungi</taxon>
        <taxon>Dikarya</taxon>
        <taxon>Ascomycota</taxon>
        <taxon>Pezizomycotina</taxon>
        <taxon>Eurotiomycetes</taxon>
        <taxon>Eurotiomycetidae</taxon>
        <taxon>Eurotiales</taxon>
        <taxon>Trichocomaceae</taxon>
        <taxon>Talaromyces</taxon>
        <taxon>Talaromyces sect. Talaromyces</taxon>
    </lineage>
</organism>
<dbReference type="EMBL" id="EQ962658">
    <property type="protein sequence ID" value="EED14282.1"/>
    <property type="molecule type" value="Genomic_DNA"/>
</dbReference>
<evidence type="ECO:0000256" key="1">
    <source>
        <dbReference type="SAM" id="MobiDB-lite"/>
    </source>
</evidence>
<feature type="compositionally biased region" description="Polar residues" evidence="1">
    <location>
        <begin position="290"/>
        <end position="321"/>
    </location>
</feature>